<organism evidence="1 2">
    <name type="scientific">Actinoplanes lobatus</name>
    <dbReference type="NCBI Taxonomy" id="113568"/>
    <lineage>
        <taxon>Bacteria</taxon>
        <taxon>Bacillati</taxon>
        <taxon>Actinomycetota</taxon>
        <taxon>Actinomycetes</taxon>
        <taxon>Micromonosporales</taxon>
        <taxon>Micromonosporaceae</taxon>
        <taxon>Actinoplanes</taxon>
    </lineage>
</organism>
<evidence type="ECO:0000313" key="1">
    <source>
        <dbReference type="EMBL" id="GIE39729.1"/>
    </source>
</evidence>
<dbReference type="EMBL" id="BOMP01000035">
    <property type="protein sequence ID" value="GIE39729.1"/>
    <property type="molecule type" value="Genomic_DNA"/>
</dbReference>
<sequence>MQGGESPVESGVVGTEIVERVQRQQEGGLLRHAHRADPVGGAAHVPNRWMNDLPFAEFVQVHGMGERGEPATSFPVTAALDRGAQPADFVVLPQQGVNYIEECHRGLRSDRAARSGPPTACRYRSAWRYDWNRPVSS</sequence>
<reference evidence="1 2" key="1">
    <citation type="submission" date="2021-01" db="EMBL/GenBank/DDBJ databases">
        <title>Whole genome shotgun sequence of Actinoplanes lobatus NBRC 12513.</title>
        <authorList>
            <person name="Komaki H."/>
            <person name="Tamura T."/>
        </authorList>
    </citation>
    <scope>NUCLEOTIDE SEQUENCE [LARGE SCALE GENOMIC DNA]</scope>
    <source>
        <strain evidence="1 2">NBRC 12513</strain>
    </source>
</reference>
<comment type="caution">
    <text evidence="1">The sequence shown here is derived from an EMBL/GenBank/DDBJ whole genome shotgun (WGS) entry which is preliminary data.</text>
</comment>
<keyword evidence="2" id="KW-1185">Reference proteome</keyword>
<evidence type="ECO:0000313" key="2">
    <source>
        <dbReference type="Proteomes" id="UP000631312"/>
    </source>
</evidence>
<proteinExistence type="predicted"/>
<name>A0ABQ4AFE5_9ACTN</name>
<gene>
    <name evidence="1" type="ORF">Alo02nite_26270</name>
</gene>
<protein>
    <submittedName>
        <fullName evidence="1">Uncharacterized protein</fullName>
    </submittedName>
</protein>
<dbReference type="Proteomes" id="UP000631312">
    <property type="component" value="Unassembled WGS sequence"/>
</dbReference>
<accession>A0ABQ4AFE5</accession>